<dbReference type="InterPro" id="IPR003598">
    <property type="entry name" value="Ig_sub2"/>
</dbReference>
<dbReference type="SMART" id="SM00060">
    <property type="entry name" value="FN3"/>
    <property type="match status" value="1"/>
</dbReference>
<dbReference type="AlphaFoldDB" id="A0AAD5KHK8"/>
<dbReference type="InterPro" id="IPR013783">
    <property type="entry name" value="Ig-like_fold"/>
</dbReference>
<dbReference type="CDD" id="cd00063">
    <property type="entry name" value="FN3"/>
    <property type="match status" value="1"/>
</dbReference>
<dbReference type="InterPro" id="IPR003599">
    <property type="entry name" value="Ig_sub"/>
</dbReference>
<dbReference type="CDD" id="cd00096">
    <property type="entry name" value="Ig"/>
    <property type="match status" value="1"/>
</dbReference>
<dbReference type="InterPro" id="IPR036116">
    <property type="entry name" value="FN3_sf"/>
</dbReference>
<sequence length="945" mass="102972">MMVASFSFVIFAVIVTVRAAKSIVPTTEQPAVPLIYSEVIIGNMAELTCDLTSSVPGDYVLLVLWYKDGETMPFYSVDARGKYMKDAQHWSDDKMMLYGRAHLKANSDKVRLILEPVLREDEGIYKCRVDFKKSPTRHYRIHLAVITPASKPVITDSKGIEVRNVSGLYDSGTPLTLICTVTQGQPVPRVIWYEDGRAVEGLLEYLPNKQIRNVLHIAELSRANHHVRYSCAASNSRILPPLVSAVTVLMRLPLLEVKIEKESRAVSANKPQQVTCRAVGSSPPPRISWWKAGARLQASHETTSSDGNISYSSLTFVAIAEDGGQYLTCRAENHELPASVMEDTLKLDVQYVPVVHLELGSKLQIAAIKEGDDVYMECSIRAHPWVTKVTWKHNGRTLQQNSSAGIIMSNQSLVLQRIDRQTAGIYTCLATNIEGQGVSNALALPVKFRPHCQAGQQTAYGASRNEVVTVRCAVDAHPATDLSFRWMFNSTLAVTEVANNTISSSGWQSNVTHRIYQNEQQDYGTLLCWARNAIGEQRDPCVFTIQPAGEPSAPYNCTVSNITSNGLSINCLPGYDGGLTQFFNLQVLQAKAHNRVVFNASGVQSGDFNVYPLEPATSYELHIWAENTKGRSSSVVLMAETSVSQAVERRAGLVGPTTQAVVFHMTPILGALIGIVATLIIVAVAIVFIVRTRERDEGTPNGSANKLSVNTAQSKSTSQLNAESGSITASSSSQLTNNKRDSVGNALLQQKHDDEHNPDVVPNKNDSNTRNVGVSTISMAGQINLHYSTAAGEQNSNNQSYASSAYTPSHLGYVASTEHDVMLSHVTVPMMLMMRSDGSASATSSLTRTGQLPHLPPSHATEHQFDSYPTTTADGTYTVGSHASGKGVIVSPGRHHSHRHHMHHHHHPLATVSVIEEELSTVSTPLMSSTGSISPRTVNPRESAV</sequence>
<dbReference type="InterPro" id="IPR013162">
    <property type="entry name" value="CD80_C2-set"/>
</dbReference>
<feature type="compositionally biased region" description="Low complexity" evidence="4">
    <location>
        <begin position="724"/>
        <end position="733"/>
    </location>
</feature>
<feature type="region of interest" description="Disordered" evidence="4">
    <location>
        <begin position="923"/>
        <end position="945"/>
    </location>
</feature>
<feature type="chain" id="PRO_5041945419" evidence="6">
    <location>
        <begin position="20"/>
        <end position="945"/>
    </location>
</feature>
<keyword evidence="5" id="KW-0812">Transmembrane</keyword>
<dbReference type="Proteomes" id="UP000820818">
    <property type="component" value="Linkage Group LG10"/>
</dbReference>
<evidence type="ECO:0000256" key="5">
    <source>
        <dbReference type="SAM" id="Phobius"/>
    </source>
</evidence>
<feature type="domain" description="Ig-like" evidence="7">
    <location>
        <begin position="152"/>
        <end position="247"/>
    </location>
</feature>
<feature type="signal peptide" evidence="6">
    <location>
        <begin position="1"/>
        <end position="19"/>
    </location>
</feature>
<comment type="subcellular location">
    <subcellularLocation>
        <location evidence="1">Membrane</location>
        <topology evidence="1">Single-pass membrane protein</topology>
    </subcellularLocation>
</comment>
<dbReference type="Pfam" id="PF08205">
    <property type="entry name" value="C2-set_2"/>
    <property type="match status" value="1"/>
</dbReference>
<feature type="domain" description="Ig-like" evidence="7">
    <location>
        <begin position="30"/>
        <end position="129"/>
    </location>
</feature>
<keyword evidence="3" id="KW-1015">Disulfide bond</keyword>
<evidence type="ECO:0000256" key="6">
    <source>
        <dbReference type="SAM" id="SignalP"/>
    </source>
</evidence>
<feature type="domain" description="Ig-like" evidence="7">
    <location>
        <begin position="353"/>
        <end position="445"/>
    </location>
</feature>
<keyword evidence="10" id="KW-1185">Reference proteome</keyword>
<protein>
    <submittedName>
        <fullName evidence="9">Uncharacterized protein</fullName>
    </submittedName>
</protein>
<dbReference type="SMART" id="SM00409">
    <property type="entry name" value="IG"/>
    <property type="match status" value="5"/>
</dbReference>
<dbReference type="SUPFAM" id="SSF48726">
    <property type="entry name" value="Immunoglobulin"/>
    <property type="match status" value="5"/>
</dbReference>
<keyword evidence="6" id="KW-0732">Signal</keyword>
<dbReference type="InterPro" id="IPR007110">
    <property type="entry name" value="Ig-like_dom"/>
</dbReference>
<accession>A0AAD5KHK8</accession>
<feature type="compositionally biased region" description="Polar residues" evidence="4">
    <location>
        <begin position="923"/>
        <end position="937"/>
    </location>
</feature>
<organism evidence="9 10">
    <name type="scientific">Daphnia sinensis</name>
    <dbReference type="NCBI Taxonomy" id="1820382"/>
    <lineage>
        <taxon>Eukaryota</taxon>
        <taxon>Metazoa</taxon>
        <taxon>Ecdysozoa</taxon>
        <taxon>Arthropoda</taxon>
        <taxon>Crustacea</taxon>
        <taxon>Branchiopoda</taxon>
        <taxon>Diplostraca</taxon>
        <taxon>Cladocera</taxon>
        <taxon>Anomopoda</taxon>
        <taxon>Daphniidae</taxon>
        <taxon>Daphnia</taxon>
        <taxon>Daphnia similis group</taxon>
    </lineage>
</organism>
<evidence type="ECO:0000313" key="9">
    <source>
        <dbReference type="EMBL" id="KAI9551467.1"/>
    </source>
</evidence>
<dbReference type="EMBL" id="WJBH02000010">
    <property type="protein sequence ID" value="KAI9551467.1"/>
    <property type="molecule type" value="Genomic_DNA"/>
</dbReference>
<reference evidence="9 10" key="1">
    <citation type="submission" date="2022-05" db="EMBL/GenBank/DDBJ databases">
        <title>A multi-omics perspective on studying reproductive biology in Daphnia sinensis.</title>
        <authorList>
            <person name="Jia J."/>
        </authorList>
    </citation>
    <scope>NUCLEOTIDE SEQUENCE [LARGE SCALE GENOMIC DNA]</scope>
    <source>
        <strain evidence="9 10">WSL</strain>
    </source>
</reference>
<feature type="transmembrane region" description="Helical" evidence="5">
    <location>
        <begin position="668"/>
        <end position="690"/>
    </location>
</feature>
<evidence type="ECO:0000259" key="8">
    <source>
        <dbReference type="PROSITE" id="PS50853"/>
    </source>
</evidence>
<dbReference type="PANTHER" id="PTHR23278:SF25">
    <property type="entry name" value="GH14967P"/>
    <property type="match status" value="1"/>
</dbReference>
<evidence type="ECO:0000256" key="3">
    <source>
        <dbReference type="ARBA" id="ARBA00023157"/>
    </source>
</evidence>
<dbReference type="Gene3D" id="2.60.40.10">
    <property type="entry name" value="Immunoglobulins"/>
    <property type="match status" value="6"/>
</dbReference>
<evidence type="ECO:0000256" key="4">
    <source>
        <dbReference type="SAM" id="MobiDB-lite"/>
    </source>
</evidence>
<dbReference type="PROSITE" id="PS50835">
    <property type="entry name" value="IG_LIKE"/>
    <property type="match status" value="5"/>
</dbReference>
<dbReference type="Pfam" id="PF13927">
    <property type="entry name" value="Ig_3"/>
    <property type="match status" value="2"/>
</dbReference>
<evidence type="ECO:0000256" key="2">
    <source>
        <dbReference type="ARBA" id="ARBA00023136"/>
    </source>
</evidence>
<name>A0AAD5KHK8_9CRUS</name>
<dbReference type="SUPFAM" id="SSF49265">
    <property type="entry name" value="Fibronectin type III"/>
    <property type="match status" value="1"/>
</dbReference>
<dbReference type="PANTHER" id="PTHR23278">
    <property type="entry name" value="SIDESTEP PROTEIN"/>
    <property type="match status" value="1"/>
</dbReference>
<feature type="domain" description="Ig-like" evidence="7">
    <location>
        <begin position="253"/>
        <end position="346"/>
    </location>
</feature>
<keyword evidence="2 5" id="KW-0472">Membrane</keyword>
<dbReference type="GO" id="GO:0016020">
    <property type="term" value="C:membrane"/>
    <property type="evidence" value="ECO:0007669"/>
    <property type="project" value="UniProtKB-SubCell"/>
</dbReference>
<feature type="compositionally biased region" description="Polar residues" evidence="4">
    <location>
        <begin position="700"/>
        <end position="723"/>
    </location>
</feature>
<gene>
    <name evidence="9" type="ORF">GHT06_021800</name>
</gene>
<comment type="caution">
    <text evidence="9">The sequence shown here is derived from an EMBL/GenBank/DDBJ whole genome shotgun (WGS) entry which is preliminary data.</text>
</comment>
<feature type="domain" description="Ig-like" evidence="7">
    <location>
        <begin position="450"/>
        <end position="568"/>
    </location>
</feature>
<dbReference type="SMART" id="SM00408">
    <property type="entry name" value="IGc2"/>
    <property type="match status" value="5"/>
</dbReference>
<feature type="region of interest" description="Disordered" evidence="4">
    <location>
        <begin position="695"/>
        <end position="772"/>
    </location>
</feature>
<dbReference type="PROSITE" id="PS50853">
    <property type="entry name" value="FN3"/>
    <property type="match status" value="1"/>
</dbReference>
<keyword evidence="5" id="KW-1133">Transmembrane helix</keyword>
<evidence type="ECO:0000313" key="10">
    <source>
        <dbReference type="Proteomes" id="UP000820818"/>
    </source>
</evidence>
<evidence type="ECO:0000259" key="7">
    <source>
        <dbReference type="PROSITE" id="PS50835"/>
    </source>
</evidence>
<dbReference type="InterPro" id="IPR036179">
    <property type="entry name" value="Ig-like_dom_sf"/>
</dbReference>
<dbReference type="InterPro" id="IPR003961">
    <property type="entry name" value="FN3_dom"/>
</dbReference>
<evidence type="ECO:0000256" key="1">
    <source>
        <dbReference type="ARBA" id="ARBA00004167"/>
    </source>
</evidence>
<proteinExistence type="predicted"/>
<feature type="domain" description="Fibronectin type-III" evidence="8">
    <location>
        <begin position="553"/>
        <end position="646"/>
    </location>
</feature>